<organism evidence="14 15">
    <name type="scientific">Patiria miniata</name>
    <name type="common">Bat star</name>
    <name type="synonym">Asterina miniata</name>
    <dbReference type="NCBI Taxonomy" id="46514"/>
    <lineage>
        <taxon>Eukaryota</taxon>
        <taxon>Metazoa</taxon>
        <taxon>Echinodermata</taxon>
        <taxon>Eleutherozoa</taxon>
        <taxon>Asterozoa</taxon>
        <taxon>Asteroidea</taxon>
        <taxon>Valvatacea</taxon>
        <taxon>Valvatida</taxon>
        <taxon>Asterinidae</taxon>
        <taxon>Patiria</taxon>
    </lineage>
</organism>
<feature type="disulfide bond" evidence="10">
    <location>
        <begin position="347"/>
        <end position="357"/>
    </location>
</feature>
<dbReference type="PANTHER" id="PTHR48071:SF18">
    <property type="entry name" value="DELETED IN MALIGNANT BRAIN TUMORS 1 PROTEIN-RELATED"/>
    <property type="match status" value="1"/>
</dbReference>
<feature type="domain" description="SRCR" evidence="13">
    <location>
        <begin position="1224"/>
        <end position="1331"/>
    </location>
</feature>
<keyword evidence="8" id="KW-0675">Receptor</keyword>
<dbReference type="OMA" id="DCNGNMP"/>
<feature type="disulfide bond" evidence="10">
    <location>
        <begin position="691"/>
        <end position="701"/>
    </location>
</feature>
<dbReference type="EnsemblMetazoa" id="XM_038222919.1">
    <property type="protein sequence ID" value="XP_038078847.1"/>
    <property type="gene ID" value="LOC119746120"/>
</dbReference>
<dbReference type="InterPro" id="IPR036772">
    <property type="entry name" value="SRCR-like_dom_sf"/>
</dbReference>
<evidence type="ECO:0000256" key="11">
    <source>
        <dbReference type="SAM" id="MobiDB-lite"/>
    </source>
</evidence>
<feature type="domain" description="SRCR" evidence="13">
    <location>
        <begin position="387"/>
        <end position="494"/>
    </location>
</feature>
<evidence type="ECO:0000259" key="13">
    <source>
        <dbReference type="PROSITE" id="PS50287"/>
    </source>
</evidence>
<dbReference type="GeneID" id="119746120"/>
<feature type="disulfide bond" evidence="10">
    <location>
        <begin position="577"/>
        <end position="587"/>
    </location>
</feature>
<dbReference type="RefSeq" id="XP_038078847.1">
    <property type="nucleotide sequence ID" value="XM_038222919.1"/>
</dbReference>
<feature type="domain" description="SRCR" evidence="13">
    <location>
        <begin position="508"/>
        <end position="608"/>
    </location>
</feature>
<evidence type="ECO:0000256" key="4">
    <source>
        <dbReference type="ARBA" id="ARBA00022737"/>
    </source>
</evidence>
<keyword evidence="9" id="KW-0325">Glycoprotein</keyword>
<comment type="caution">
    <text evidence="10">Lacks conserved residue(s) required for the propagation of feature annotation.</text>
</comment>
<keyword evidence="7 10" id="KW-1015">Disulfide bond</keyword>
<protein>
    <recommendedName>
        <fullName evidence="13">SRCR domain-containing protein</fullName>
    </recommendedName>
</protein>
<feature type="domain" description="SRCR" evidence="13">
    <location>
        <begin position="991"/>
        <end position="1097"/>
    </location>
</feature>
<dbReference type="GO" id="GO:0016020">
    <property type="term" value="C:membrane"/>
    <property type="evidence" value="ECO:0007669"/>
    <property type="project" value="UniProtKB-SubCell"/>
</dbReference>
<feature type="domain" description="SRCR" evidence="13">
    <location>
        <begin position="1108"/>
        <end position="1210"/>
    </location>
</feature>
<dbReference type="Pfam" id="PF00530">
    <property type="entry name" value="SRCR"/>
    <property type="match status" value="11"/>
</dbReference>
<dbReference type="OrthoDB" id="532981at2759"/>
<comment type="subcellular location">
    <subcellularLocation>
        <location evidence="1">Membrane</location>
        <topology evidence="1">Single-pass membrane protein</topology>
    </subcellularLocation>
</comment>
<accession>A0A914BTG2</accession>
<evidence type="ECO:0000256" key="12">
    <source>
        <dbReference type="SAM" id="Phobius"/>
    </source>
</evidence>
<dbReference type="Proteomes" id="UP000887568">
    <property type="component" value="Unplaced"/>
</dbReference>
<feature type="disulfide bond" evidence="10">
    <location>
        <begin position="1066"/>
        <end position="1076"/>
    </location>
</feature>
<dbReference type="FunFam" id="3.10.250.10:FF:000009">
    <property type="entry name" value="WC1"/>
    <property type="match status" value="1"/>
</dbReference>
<keyword evidence="15" id="KW-1185">Reference proteome</keyword>
<evidence type="ECO:0000256" key="7">
    <source>
        <dbReference type="ARBA" id="ARBA00023157"/>
    </source>
</evidence>
<feature type="transmembrane region" description="Helical" evidence="12">
    <location>
        <begin position="1356"/>
        <end position="1380"/>
    </location>
</feature>
<reference evidence="14" key="1">
    <citation type="submission" date="2022-11" db="UniProtKB">
        <authorList>
            <consortium name="EnsemblMetazoa"/>
        </authorList>
    </citation>
    <scope>IDENTIFICATION</scope>
</reference>
<dbReference type="InterPro" id="IPR001190">
    <property type="entry name" value="SRCR"/>
</dbReference>
<evidence type="ECO:0000256" key="1">
    <source>
        <dbReference type="ARBA" id="ARBA00004167"/>
    </source>
</evidence>
<keyword evidence="6 12" id="KW-0472">Membrane</keyword>
<feature type="disulfide bond" evidence="10">
    <location>
        <begin position="1298"/>
        <end position="1308"/>
    </location>
</feature>
<dbReference type="PRINTS" id="PR00258">
    <property type="entry name" value="SPERACTRCPTR"/>
</dbReference>
<evidence type="ECO:0000256" key="6">
    <source>
        <dbReference type="ARBA" id="ARBA00023136"/>
    </source>
</evidence>
<feature type="domain" description="SRCR" evidence="13">
    <location>
        <begin position="53"/>
        <end position="155"/>
    </location>
</feature>
<dbReference type="PROSITE" id="PS00420">
    <property type="entry name" value="SRCR_1"/>
    <property type="match status" value="1"/>
</dbReference>
<dbReference type="PANTHER" id="PTHR48071">
    <property type="entry name" value="SRCR DOMAIN-CONTAINING PROTEIN"/>
    <property type="match status" value="1"/>
</dbReference>
<feature type="disulfide bond" evidence="10">
    <location>
        <begin position="533"/>
        <end position="597"/>
    </location>
</feature>
<name>A0A914BTG2_PATMI</name>
<dbReference type="PROSITE" id="PS50287">
    <property type="entry name" value="SRCR_2"/>
    <property type="match status" value="11"/>
</dbReference>
<dbReference type="FunFam" id="3.10.250.10:FF:000016">
    <property type="entry name" value="Scavenger receptor cysteine-rich protein type 12"/>
    <property type="match status" value="7"/>
</dbReference>
<feature type="disulfide bond" evidence="10">
    <location>
        <begin position="316"/>
        <end position="377"/>
    </location>
</feature>
<sequence>MHGKMELALGARYLDPRFALFVYMVAGWVIAVRTLESDIYGGQETAAAEELQVRLSGGFTPSEGRVMIFAEGLWRAVCDTDWGLPDAEVVCRQLGNGYATMAWRGAHFGELTGPGDELRIILSCKGTEKEVSACPRHQISSQSCGKFKTAGVRCGNVSELKENQVRLVGGMTPNVGRVEVFQNGTWSVVCLGSWDMTKASVACRELGYPGVIADWGRTAIHSDHAGILQKTVNFMSCSGLENKIFDCKVGIPGNSQCQEPATVSCAADDPNGLLPYGIRLAGGDQPNKGRVEINLGDSWGTICDQGWDLRDATVVCRQLGYPYAAAAAKGAHFGHGTGQVILSQVSCSGHERHLLECPRSGIGATSCLHDRDAGVVCSLDHTANPAGTMVRLSEDSHGFVEFFHDGQWWRICGHEWDQNDASVVCRQLGYHSSKNISPLSVESSTRSGDGGEEDAPALLDRMRCHGNESSLAFCQHEVLGPKVCQTSTAAVDCNGNMPPRSSEPANSIRLSGGAYPMEGRVEIYIDGAWATVCGDRWDMLDAEVVCRQLGYSHATSALVGAHFGPGSGPIVLDEVECVGDEEELTDCRAEKMYQHDCQHRQDAAVRCDNRQVSQDYSIRLSGGATPNSGRVEVLLGGLWHTVCDMAGTWDIREARVVCQQLGFPGTLAPWSKIIGVLDRAWRKRSLESVECLGNESKIAQCRHGAVGGMDCGGLEHEARVLCEPRPIGELPYSLRLEGGTTEREGKVRILQDEDWLPICGDNWDIADARVVCKQLGYHYAKSATTVRETFVTGQRPPTDNNRAGFKRSFPHVRGLSGFRCTGHEDHLLQCHYREGQKVGCGQGVVAHVECSDKPSIPAGERLRLSGNADENEGRVEVYFDGMWWKICGDDWDIRDASVVCHQLGYPSALAVYTLDDTLPDDAICENTLREDILVENANCDLEYLMSDLQCTGNESSVVDCRHAGFGRQYCTLDQDAAVLCDGKRTKLIFEARLGASDPRQPYEGRVELHHGGHWWLVCQDGWDEHDATVLCHQLGFPGADTSDLQPSYKAKGSTDGVRFLLDDVQCDGTEDDIAECLHSGVGRGRCDRQVAAGVRCATDPLMIQGEDIRLIGGDSVLEGRVEVYHDHRWWTVCDDKWDILAAGVACRQLGLPSAVSAVFGAYFGKGRADTGILLDEVDCKGSEGNLLECAHHVLGEHDCDHTQDAGVKCSPPTVHHQLKLPKPVRLVGGSNTTEGRVEIYHNFRWWTVYKTENQSDDMNAALIVCRQLDFTSAHDVVPASQFQEAPKYTRPLLALVQCKGSERNLSLCQHEELGARVQDYDHSQDLAIRCIDSDGTSGTPWIAPTRRKRSGPTTPVLAVIIATVFVTGFLIGSLILYHVYKACDRFMSRHPSIISGRAVQSPHTAANIDQPEVGREAKESARNKDMFIELYPLPPAPECEDSDTEGGEDNEYSDWNATPIKRELNSPPPPNTPDMTYDGTLV</sequence>
<keyword evidence="4" id="KW-0677">Repeat</keyword>
<dbReference type="FunFam" id="3.10.250.10:FF:000006">
    <property type="entry name" value="neurotrypsin isoform X2"/>
    <property type="match status" value="2"/>
</dbReference>
<feature type="disulfide bond" evidence="10">
    <location>
        <begin position="1179"/>
        <end position="1189"/>
    </location>
</feature>
<evidence type="ECO:0000256" key="2">
    <source>
        <dbReference type="ARBA" id="ARBA00022692"/>
    </source>
</evidence>
<evidence type="ECO:0000313" key="15">
    <source>
        <dbReference type="Proteomes" id="UP000887568"/>
    </source>
</evidence>
<keyword evidence="5 12" id="KW-1133">Transmembrane helix</keyword>
<feature type="disulfide bond" evidence="10">
    <location>
        <begin position="950"/>
        <end position="960"/>
    </location>
</feature>
<feature type="disulfide bond" evidence="10">
    <location>
        <begin position="303"/>
        <end position="367"/>
    </location>
</feature>
<feature type="domain" description="SRCR" evidence="13">
    <location>
        <begin position="862"/>
        <end position="981"/>
    </location>
</feature>
<feature type="disulfide bond" evidence="10">
    <location>
        <begin position="237"/>
        <end position="247"/>
    </location>
</feature>
<keyword evidence="2 12" id="KW-0812">Transmembrane</keyword>
<feature type="domain" description="SRCR" evidence="13">
    <location>
        <begin position="278"/>
        <end position="378"/>
    </location>
</feature>
<dbReference type="FunFam" id="3.10.250.10:FF:000007">
    <property type="entry name" value="Soluble scavenger receptor cysteine-rich domain-containing protein SSC5D"/>
    <property type="match status" value="1"/>
</dbReference>
<feature type="compositionally biased region" description="Acidic residues" evidence="11">
    <location>
        <begin position="1438"/>
        <end position="1452"/>
    </location>
</feature>
<evidence type="ECO:0000256" key="8">
    <source>
        <dbReference type="ARBA" id="ARBA00023170"/>
    </source>
</evidence>
<feature type="domain" description="SRCR" evidence="13">
    <location>
        <begin position="165"/>
        <end position="266"/>
    </location>
</feature>
<dbReference type="SUPFAM" id="SSF56487">
    <property type="entry name" value="SRCR-like"/>
    <property type="match status" value="11"/>
</dbReference>
<proteinExistence type="predicted"/>
<feature type="domain" description="SRCR" evidence="13">
    <location>
        <begin position="734"/>
        <end position="851"/>
    </location>
</feature>
<dbReference type="SMART" id="SM00202">
    <property type="entry name" value="SR"/>
    <property type="match status" value="11"/>
</dbReference>
<feature type="disulfide bond" evidence="10">
    <location>
        <begin position="464"/>
        <end position="474"/>
    </location>
</feature>
<dbReference type="Gene3D" id="3.10.250.10">
    <property type="entry name" value="SRCR-like domain"/>
    <property type="match status" value="11"/>
</dbReference>
<feature type="domain" description="SRCR" evidence="13">
    <location>
        <begin position="618"/>
        <end position="723"/>
    </location>
</feature>
<evidence type="ECO:0000256" key="3">
    <source>
        <dbReference type="ARBA" id="ARBA00022729"/>
    </source>
</evidence>
<evidence type="ECO:0000256" key="9">
    <source>
        <dbReference type="ARBA" id="ARBA00023180"/>
    </source>
</evidence>
<feature type="region of interest" description="Disordered" evidence="11">
    <location>
        <begin position="1432"/>
        <end position="1482"/>
    </location>
</feature>
<evidence type="ECO:0000256" key="10">
    <source>
        <dbReference type="PROSITE-ProRule" id="PRU00196"/>
    </source>
</evidence>
<keyword evidence="3" id="KW-0732">Signal</keyword>
<feature type="disulfide bond" evidence="10">
    <location>
        <begin position="546"/>
        <end position="607"/>
    </location>
</feature>
<feature type="disulfide bond" evidence="10">
    <location>
        <begin position="820"/>
        <end position="830"/>
    </location>
</feature>
<feature type="disulfide bond" evidence="10">
    <location>
        <begin position="124"/>
        <end position="134"/>
    </location>
</feature>
<evidence type="ECO:0000256" key="5">
    <source>
        <dbReference type="ARBA" id="ARBA00022989"/>
    </source>
</evidence>
<evidence type="ECO:0000313" key="14">
    <source>
        <dbReference type="EnsemblMetazoa" id="XP_038078847.1"/>
    </source>
</evidence>